<reference evidence="2 3" key="1">
    <citation type="submission" date="2013-10" db="EMBL/GenBank/DDBJ databases">
        <authorList>
            <consortium name="International Citrus Genome Consortium"/>
            <person name="Jenkins J."/>
            <person name="Schmutz J."/>
            <person name="Prochnik S."/>
            <person name="Rokhsar D."/>
            <person name="Gmitter F."/>
            <person name="Ollitrault P."/>
            <person name="Machado M."/>
            <person name="Talon M."/>
            <person name="Wincker P."/>
            <person name="Jaillon O."/>
            <person name="Morgante M."/>
        </authorList>
    </citation>
    <scope>NUCLEOTIDE SEQUENCE</scope>
    <source>
        <strain evidence="3">cv. Clemenules</strain>
    </source>
</reference>
<evidence type="ECO:0000313" key="2">
    <source>
        <dbReference type="EMBL" id="ESR65480.1"/>
    </source>
</evidence>
<keyword evidence="3" id="KW-1185">Reference proteome</keyword>
<organism evidence="2 3">
    <name type="scientific">Citrus clementina</name>
    <name type="common">Clementine</name>
    <name type="synonym">Citrus deliciosa x Citrus sinensis</name>
    <dbReference type="NCBI Taxonomy" id="85681"/>
    <lineage>
        <taxon>Eukaryota</taxon>
        <taxon>Viridiplantae</taxon>
        <taxon>Streptophyta</taxon>
        <taxon>Embryophyta</taxon>
        <taxon>Tracheophyta</taxon>
        <taxon>Spermatophyta</taxon>
        <taxon>Magnoliopsida</taxon>
        <taxon>eudicotyledons</taxon>
        <taxon>Gunneridae</taxon>
        <taxon>Pentapetalae</taxon>
        <taxon>rosids</taxon>
        <taxon>malvids</taxon>
        <taxon>Sapindales</taxon>
        <taxon>Rutaceae</taxon>
        <taxon>Aurantioideae</taxon>
        <taxon>Citrus</taxon>
    </lineage>
</organism>
<dbReference type="eggNOG" id="ENOG502S291">
    <property type="taxonomic scope" value="Eukaryota"/>
</dbReference>
<evidence type="ECO:0000256" key="1">
    <source>
        <dbReference type="SAM" id="MobiDB-lite"/>
    </source>
</evidence>
<protein>
    <submittedName>
        <fullName evidence="2">Uncharacterized protein</fullName>
    </submittedName>
</protein>
<gene>
    <name evidence="2" type="ORF">CICLE_v10009906mg</name>
</gene>
<feature type="compositionally biased region" description="Polar residues" evidence="1">
    <location>
        <begin position="58"/>
        <end position="80"/>
    </location>
</feature>
<feature type="region of interest" description="Disordered" evidence="1">
    <location>
        <begin position="53"/>
        <end position="91"/>
    </location>
</feature>
<dbReference type="Proteomes" id="UP000030687">
    <property type="component" value="Unassembled WGS sequence"/>
</dbReference>
<accession>V4UMI6</accession>
<dbReference type="OMA" id="QSMHKST"/>
<name>V4UMI6_CITCL</name>
<proteinExistence type="predicted"/>
<dbReference type="AlphaFoldDB" id="V4UMI6"/>
<dbReference type="PANTHER" id="PTHR35131">
    <property type="entry name" value="EXPRESSED PROTEIN"/>
    <property type="match status" value="1"/>
</dbReference>
<sequence>MYKSSNFTTEVPENMAAPAHTPVEVGTRGTVGSLIMKEIEYFSQLELRCQDGSHRPQTHVTEMASSSSHCGPTATSVTTTQKKKKRRGNRLPSICSMVEVLDKSQPIGISGFSYRNLKSDMKKLRA</sequence>
<dbReference type="KEGG" id="cic:CICLE_v10009906mg"/>
<evidence type="ECO:0000313" key="3">
    <source>
        <dbReference type="Proteomes" id="UP000030687"/>
    </source>
</evidence>
<dbReference type="Gramene" id="ESR65480">
    <property type="protein sequence ID" value="ESR65480"/>
    <property type="gene ID" value="CICLE_v10009906mg"/>
</dbReference>
<dbReference type="EMBL" id="KI535697">
    <property type="protein sequence ID" value="ESR65480.1"/>
    <property type="molecule type" value="Genomic_DNA"/>
</dbReference>
<dbReference type="PANTHER" id="PTHR35131:SF2">
    <property type="entry name" value="GAG-POL POLYPROTEIN"/>
    <property type="match status" value="1"/>
</dbReference>
<dbReference type="InParanoid" id="V4UMI6"/>